<dbReference type="Proteomes" id="UP000075883">
    <property type="component" value="Unassembled WGS sequence"/>
</dbReference>
<name>A0A182M280_9DIPT</name>
<dbReference type="EnsemblMetazoa" id="ACUA007638-RA">
    <property type="protein sequence ID" value="ACUA007638-PA"/>
    <property type="gene ID" value="ACUA007638"/>
</dbReference>
<dbReference type="EMBL" id="AXCM01002680">
    <property type="status" value="NOT_ANNOTATED_CDS"/>
    <property type="molecule type" value="Genomic_DNA"/>
</dbReference>
<evidence type="ECO:0000256" key="1">
    <source>
        <dbReference type="SAM" id="MobiDB-lite"/>
    </source>
</evidence>
<sequence>MFRRESSGSGGVVIGGVTDSETSTPVAATTPVGRVAIPKDKRSASIAGYITIDGGDTAGNPMLDPLGISRAGPHATAFPVTASHRRNNRRGSMLELSGLLVPGRRPSRYTLEPFPAPPLETDDEKPTQSQ</sequence>
<feature type="region of interest" description="Disordered" evidence="1">
    <location>
        <begin position="102"/>
        <end position="130"/>
    </location>
</feature>
<reference evidence="2" key="2">
    <citation type="submission" date="2020-05" db="UniProtKB">
        <authorList>
            <consortium name="EnsemblMetazoa"/>
        </authorList>
    </citation>
    <scope>IDENTIFICATION</scope>
    <source>
        <strain evidence="2">A-37</strain>
    </source>
</reference>
<evidence type="ECO:0000313" key="2">
    <source>
        <dbReference type="EnsemblMetazoa" id="ACUA007638-PA"/>
    </source>
</evidence>
<evidence type="ECO:0000313" key="3">
    <source>
        <dbReference type="Proteomes" id="UP000075883"/>
    </source>
</evidence>
<dbReference type="STRING" id="139723.A0A182M280"/>
<feature type="region of interest" description="Disordered" evidence="1">
    <location>
        <begin position="1"/>
        <end position="26"/>
    </location>
</feature>
<organism evidence="2 3">
    <name type="scientific">Anopheles culicifacies</name>
    <dbReference type="NCBI Taxonomy" id="139723"/>
    <lineage>
        <taxon>Eukaryota</taxon>
        <taxon>Metazoa</taxon>
        <taxon>Ecdysozoa</taxon>
        <taxon>Arthropoda</taxon>
        <taxon>Hexapoda</taxon>
        <taxon>Insecta</taxon>
        <taxon>Pterygota</taxon>
        <taxon>Neoptera</taxon>
        <taxon>Endopterygota</taxon>
        <taxon>Diptera</taxon>
        <taxon>Nematocera</taxon>
        <taxon>Culicoidea</taxon>
        <taxon>Culicidae</taxon>
        <taxon>Anophelinae</taxon>
        <taxon>Anopheles</taxon>
        <taxon>culicifacies species complex</taxon>
    </lineage>
</organism>
<dbReference type="AlphaFoldDB" id="A0A182M280"/>
<protein>
    <submittedName>
        <fullName evidence="2">Uncharacterized protein</fullName>
    </submittedName>
</protein>
<keyword evidence="3" id="KW-1185">Reference proteome</keyword>
<dbReference type="VEuPathDB" id="VectorBase:ACUA007638"/>
<proteinExistence type="predicted"/>
<reference evidence="3" key="1">
    <citation type="submission" date="2013-09" db="EMBL/GenBank/DDBJ databases">
        <title>The Genome Sequence of Anopheles culicifacies species A.</title>
        <authorList>
            <consortium name="The Broad Institute Genomics Platform"/>
            <person name="Neafsey D.E."/>
            <person name="Besansky N."/>
            <person name="Howell P."/>
            <person name="Walton C."/>
            <person name="Young S.K."/>
            <person name="Zeng Q."/>
            <person name="Gargeya S."/>
            <person name="Fitzgerald M."/>
            <person name="Haas B."/>
            <person name="Abouelleil A."/>
            <person name="Allen A.W."/>
            <person name="Alvarado L."/>
            <person name="Arachchi H.M."/>
            <person name="Berlin A.M."/>
            <person name="Chapman S.B."/>
            <person name="Gainer-Dewar J."/>
            <person name="Goldberg J."/>
            <person name="Griggs A."/>
            <person name="Gujja S."/>
            <person name="Hansen M."/>
            <person name="Howarth C."/>
            <person name="Imamovic A."/>
            <person name="Ireland A."/>
            <person name="Larimer J."/>
            <person name="McCowan C."/>
            <person name="Murphy C."/>
            <person name="Pearson M."/>
            <person name="Poon T.W."/>
            <person name="Priest M."/>
            <person name="Roberts A."/>
            <person name="Saif S."/>
            <person name="Shea T."/>
            <person name="Sisk P."/>
            <person name="Sykes S."/>
            <person name="Wortman J."/>
            <person name="Nusbaum C."/>
            <person name="Birren B."/>
        </authorList>
    </citation>
    <scope>NUCLEOTIDE SEQUENCE [LARGE SCALE GENOMIC DNA]</scope>
    <source>
        <strain evidence="3">A-37</strain>
    </source>
</reference>
<accession>A0A182M280</accession>